<evidence type="ECO:0000313" key="9">
    <source>
        <dbReference type="Proteomes" id="UP001139648"/>
    </source>
</evidence>
<dbReference type="Pfam" id="PF03704">
    <property type="entry name" value="BTAD"/>
    <property type="match status" value="1"/>
</dbReference>
<proteinExistence type="inferred from homology"/>
<dbReference type="InterPro" id="IPR011990">
    <property type="entry name" value="TPR-like_helical_dom_sf"/>
</dbReference>
<dbReference type="CDD" id="cd15831">
    <property type="entry name" value="BTAD"/>
    <property type="match status" value="1"/>
</dbReference>
<dbReference type="Proteomes" id="UP001139648">
    <property type="component" value="Unassembled WGS sequence"/>
</dbReference>
<dbReference type="InterPro" id="IPR051677">
    <property type="entry name" value="AfsR-DnrI-RedD_regulator"/>
</dbReference>
<dbReference type="SUPFAM" id="SSF46894">
    <property type="entry name" value="C-terminal effector domain of the bipartite response regulators"/>
    <property type="match status" value="1"/>
</dbReference>
<dbReference type="InterPro" id="IPR027417">
    <property type="entry name" value="P-loop_NTPase"/>
</dbReference>
<accession>A0A9X2K2G6</accession>
<evidence type="ECO:0000256" key="2">
    <source>
        <dbReference type="ARBA" id="ARBA00023015"/>
    </source>
</evidence>
<dbReference type="InterPro" id="IPR036388">
    <property type="entry name" value="WH-like_DNA-bd_sf"/>
</dbReference>
<feature type="domain" description="OmpR/PhoB-type" evidence="7">
    <location>
        <begin position="1"/>
        <end position="90"/>
    </location>
</feature>
<dbReference type="InterPro" id="IPR005158">
    <property type="entry name" value="BTAD"/>
</dbReference>
<comment type="caution">
    <text evidence="8">The sequence shown here is derived from an EMBL/GenBank/DDBJ whole genome shotgun (WGS) entry which is preliminary data.</text>
</comment>
<dbReference type="Gene3D" id="1.25.40.10">
    <property type="entry name" value="Tetratricopeptide repeat domain"/>
    <property type="match status" value="3"/>
</dbReference>
<dbReference type="PRINTS" id="PR00364">
    <property type="entry name" value="DISEASERSIST"/>
</dbReference>
<protein>
    <submittedName>
        <fullName evidence="8">DNA-binding SARP family transcriptional activator/TPR repeat protein</fullName>
    </submittedName>
</protein>
<dbReference type="SMART" id="SM00862">
    <property type="entry name" value="Trans_reg_C"/>
    <property type="match status" value="1"/>
</dbReference>
<dbReference type="SMART" id="SM01043">
    <property type="entry name" value="BTAD"/>
    <property type="match status" value="1"/>
</dbReference>
<dbReference type="GO" id="GO:0000160">
    <property type="term" value="P:phosphorelay signal transduction system"/>
    <property type="evidence" value="ECO:0007669"/>
    <property type="project" value="InterPro"/>
</dbReference>
<dbReference type="RefSeq" id="WP_253744197.1">
    <property type="nucleotide sequence ID" value="NZ_BAABKA010000103.1"/>
</dbReference>
<feature type="compositionally biased region" description="Pro residues" evidence="6">
    <location>
        <begin position="303"/>
        <end position="315"/>
    </location>
</feature>
<sequence length="1068" mass="114784">MEFGILGPLTVWCEGEQLDLGTPKARVLLAVLLCQAGYPVSEDQLVVALWGDSPPKSATKNVQTYVHRLRRRLGDPALVMRQGSGYLLPVAGDELDAARFEALAGSGQAVAAAGEPEEATRRLHEALSLWRGPAFAGMTDVPMLAAEALRLDEVRLSALQSRIAVDLRLGRHARLLGELTALTGEHPLRERLRAQLMLALYRCGRRADALAEYARARRTLIEETGLDPAGELHDLHQRILGQDPSLDLVPRAVATIAGAPAEAGRERAARLPDEVGIEPSGKVRHAHAPAPSADGPAQVTAPAPEPPAAPAPAELPPDIADFTGRDDEVASLTEALTRGRPGTVAMAGIAGLGGLGKTTLAVHVAHRIADRFPDGQLYADLRGASADPARPEDVLSRFLFALGVSPTGIPESLEERVALYRSCLAGRRILILLDNVAGEKQVRPLLPGAPGTAVLLTGRVRLVGLEGASLLELDVLPSGQALDLLSRIVGDDRVRDDPDAALEITRLCGRVPLAVRISAARLLGRRQWSLAHLAGVLGEERHRLDELVAGDLDVRAGFEMSYRLLPAGARRAFRLAGLLDAPDFASWTVAALLDVPVRQAEREIETLLDTHLLNLTGTDETGRHRYRFHDLIRLYARERAQREDPEPGRQAALRRALGAWLALAEVAAERVPGPCYAPMHGSAPRWRLPAADSGPLLADPMAWFGAEHAALMAGVAQACEARLTELAWDLAGSTETYLNVRGLYDGWQRMHEQALALCRESGDRRGEAVLMRGLLEVTTWSSPAGPGPAMIRMRAGASRLLDLFTMLNDPVGTADALATLAWSMTADGNGGAQALALAQRALRTAADAGYLGGQARAYHVLAIIHGEDDPHAAHTVLEQATRVAEALGNVHYTTTITQFLGAAKFFCGDVAGGQELLERSLAMARRLNYRYLETFSLLYLSKLFAAVGDERARVTAELTLAHSEAGNFGHYLADSLSVLGRLDLAEGDLPAAVATLERSVRAWRTRGSIPYLARTLLALGDVHRAAGDHRAASAVWEEARELFRRISHEHGVRTLDARLAERPGSPAS</sequence>
<feature type="region of interest" description="Disordered" evidence="6">
    <location>
        <begin position="281"/>
        <end position="323"/>
    </location>
</feature>
<dbReference type="GO" id="GO:0003677">
    <property type="term" value="F:DNA binding"/>
    <property type="evidence" value="ECO:0007669"/>
    <property type="project" value="UniProtKB-UniRule"/>
</dbReference>
<name>A0A9X2K2G6_9ACTN</name>
<dbReference type="Pfam" id="PF13424">
    <property type="entry name" value="TPR_12"/>
    <property type="match status" value="1"/>
</dbReference>
<keyword evidence="2" id="KW-0805">Transcription regulation</keyword>
<dbReference type="InterPro" id="IPR001867">
    <property type="entry name" value="OmpR/PhoB-type_DNA-bd"/>
</dbReference>
<dbReference type="Pfam" id="PF00486">
    <property type="entry name" value="Trans_reg_C"/>
    <property type="match status" value="1"/>
</dbReference>
<comment type="similarity">
    <text evidence="1">Belongs to the AfsR/DnrI/RedD regulatory family.</text>
</comment>
<organism evidence="8 9">
    <name type="scientific">Nonomuraea thailandensis</name>
    <dbReference type="NCBI Taxonomy" id="1188745"/>
    <lineage>
        <taxon>Bacteria</taxon>
        <taxon>Bacillati</taxon>
        <taxon>Actinomycetota</taxon>
        <taxon>Actinomycetes</taxon>
        <taxon>Streptosporangiales</taxon>
        <taxon>Streptosporangiaceae</taxon>
        <taxon>Nonomuraea</taxon>
    </lineage>
</organism>
<dbReference type="AlphaFoldDB" id="A0A9X2K2G6"/>
<dbReference type="SUPFAM" id="SSF48452">
    <property type="entry name" value="TPR-like"/>
    <property type="match status" value="2"/>
</dbReference>
<feature type="DNA-binding region" description="OmpR/PhoB-type" evidence="5">
    <location>
        <begin position="1"/>
        <end position="90"/>
    </location>
</feature>
<reference evidence="8" key="1">
    <citation type="submission" date="2022-06" db="EMBL/GenBank/DDBJ databases">
        <title>Sequencing the genomes of 1000 actinobacteria strains.</title>
        <authorList>
            <person name="Klenk H.-P."/>
        </authorList>
    </citation>
    <scope>NUCLEOTIDE SEQUENCE</scope>
    <source>
        <strain evidence="8">DSM 46694</strain>
    </source>
</reference>
<dbReference type="PANTHER" id="PTHR35807:SF1">
    <property type="entry name" value="TRANSCRIPTIONAL REGULATOR REDD"/>
    <property type="match status" value="1"/>
</dbReference>
<dbReference type="InterPro" id="IPR002182">
    <property type="entry name" value="NB-ARC"/>
</dbReference>
<dbReference type="Pfam" id="PF00931">
    <property type="entry name" value="NB-ARC"/>
    <property type="match status" value="1"/>
</dbReference>
<evidence type="ECO:0000313" key="8">
    <source>
        <dbReference type="EMBL" id="MCP2357055.1"/>
    </source>
</evidence>
<dbReference type="Gene3D" id="1.10.10.10">
    <property type="entry name" value="Winged helix-like DNA-binding domain superfamily/Winged helix DNA-binding domain"/>
    <property type="match status" value="1"/>
</dbReference>
<dbReference type="EMBL" id="JAMZEB010000002">
    <property type="protein sequence ID" value="MCP2357055.1"/>
    <property type="molecule type" value="Genomic_DNA"/>
</dbReference>
<dbReference type="Gene3D" id="3.40.50.300">
    <property type="entry name" value="P-loop containing nucleotide triphosphate hydrolases"/>
    <property type="match status" value="1"/>
</dbReference>
<gene>
    <name evidence="8" type="ORF">HD597_004075</name>
</gene>
<evidence type="ECO:0000259" key="7">
    <source>
        <dbReference type="PROSITE" id="PS51755"/>
    </source>
</evidence>
<evidence type="ECO:0000256" key="6">
    <source>
        <dbReference type="SAM" id="MobiDB-lite"/>
    </source>
</evidence>
<keyword evidence="4" id="KW-0804">Transcription</keyword>
<dbReference type="PANTHER" id="PTHR35807">
    <property type="entry name" value="TRANSCRIPTIONAL REGULATOR REDD-RELATED"/>
    <property type="match status" value="1"/>
</dbReference>
<dbReference type="GO" id="GO:0043531">
    <property type="term" value="F:ADP binding"/>
    <property type="evidence" value="ECO:0007669"/>
    <property type="project" value="InterPro"/>
</dbReference>
<dbReference type="SUPFAM" id="SSF52540">
    <property type="entry name" value="P-loop containing nucleoside triphosphate hydrolases"/>
    <property type="match status" value="1"/>
</dbReference>
<dbReference type="PROSITE" id="PS51755">
    <property type="entry name" value="OMPR_PHOB"/>
    <property type="match status" value="1"/>
</dbReference>
<evidence type="ECO:0000256" key="1">
    <source>
        <dbReference type="ARBA" id="ARBA00005820"/>
    </source>
</evidence>
<dbReference type="GO" id="GO:0006355">
    <property type="term" value="P:regulation of DNA-templated transcription"/>
    <property type="evidence" value="ECO:0007669"/>
    <property type="project" value="InterPro"/>
</dbReference>
<evidence type="ECO:0000256" key="4">
    <source>
        <dbReference type="ARBA" id="ARBA00023163"/>
    </source>
</evidence>
<evidence type="ECO:0000256" key="5">
    <source>
        <dbReference type="PROSITE-ProRule" id="PRU01091"/>
    </source>
</evidence>
<evidence type="ECO:0000256" key="3">
    <source>
        <dbReference type="ARBA" id="ARBA00023125"/>
    </source>
</evidence>
<keyword evidence="9" id="KW-1185">Reference proteome</keyword>
<dbReference type="InterPro" id="IPR016032">
    <property type="entry name" value="Sig_transdc_resp-reg_C-effctor"/>
</dbReference>
<keyword evidence="3 5" id="KW-0238">DNA-binding</keyword>